<evidence type="ECO:0000313" key="2">
    <source>
        <dbReference type="Proteomes" id="UP000712281"/>
    </source>
</evidence>
<proteinExistence type="predicted"/>
<accession>A0A8S9H212</accession>
<dbReference type="Gene3D" id="6.10.250.210">
    <property type="match status" value="1"/>
</dbReference>
<dbReference type="AlphaFoldDB" id="A0A8S9H212"/>
<name>A0A8S9H212_BRACR</name>
<sequence>MEPELALERKGGRVETVENEQTAANSILKGEWKKLHMEKFIEASKKFIEWKKNPDGRSREEFVKFVEEDLTAA</sequence>
<dbReference type="EMBL" id="QGKW02001988">
    <property type="protein sequence ID" value="KAF2551086.1"/>
    <property type="molecule type" value="Genomic_DNA"/>
</dbReference>
<organism evidence="1 2">
    <name type="scientific">Brassica cretica</name>
    <name type="common">Mustard</name>
    <dbReference type="NCBI Taxonomy" id="69181"/>
    <lineage>
        <taxon>Eukaryota</taxon>
        <taxon>Viridiplantae</taxon>
        <taxon>Streptophyta</taxon>
        <taxon>Embryophyta</taxon>
        <taxon>Tracheophyta</taxon>
        <taxon>Spermatophyta</taxon>
        <taxon>Magnoliopsida</taxon>
        <taxon>eudicotyledons</taxon>
        <taxon>Gunneridae</taxon>
        <taxon>Pentapetalae</taxon>
        <taxon>rosids</taxon>
        <taxon>malvids</taxon>
        <taxon>Brassicales</taxon>
        <taxon>Brassicaceae</taxon>
        <taxon>Brassiceae</taxon>
        <taxon>Brassica</taxon>
    </lineage>
</organism>
<comment type="caution">
    <text evidence="1">The sequence shown here is derived from an EMBL/GenBank/DDBJ whole genome shotgun (WGS) entry which is preliminary data.</text>
</comment>
<dbReference type="Proteomes" id="UP000712281">
    <property type="component" value="Unassembled WGS sequence"/>
</dbReference>
<protein>
    <submittedName>
        <fullName evidence="1">Uncharacterized protein</fullName>
    </submittedName>
</protein>
<evidence type="ECO:0000313" key="1">
    <source>
        <dbReference type="EMBL" id="KAF2551086.1"/>
    </source>
</evidence>
<reference evidence="1" key="1">
    <citation type="submission" date="2019-12" db="EMBL/GenBank/DDBJ databases">
        <title>Genome sequencing and annotation of Brassica cretica.</title>
        <authorList>
            <person name="Studholme D.J."/>
            <person name="Sarris P.F."/>
        </authorList>
    </citation>
    <scope>NUCLEOTIDE SEQUENCE</scope>
    <source>
        <strain evidence="1">PFS-001/15</strain>
        <tissue evidence="1">Leaf</tissue>
    </source>
</reference>
<gene>
    <name evidence="1" type="ORF">F2Q68_00036410</name>
</gene>